<dbReference type="AlphaFoldDB" id="A0A0F9F481"/>
<reference evidence="2" key="1">
    <citation type="journal article" date="2015" name="Nature">
        <title>Complex archaea that bridge the gap between prokaryotes and eukaryotes.</title>
        <authorList>
            <person name="Spang A."/>
            <person name="Saw J.H."/>
            <person name="Jorgensen S.L."/>
            <person name="Zaremba-Niedzwiedzka K."/>
            <person name="Martijn J."/>
            <person name="Lind A.E."/>
            <person name="van Eijk R."/>
            <person name="Schleper C."/>
            <person name="Guy L."/>
            <person name="Ettema T.J."/>
        </authorList>
    </citation>
    <scope>NUCLEOTIDE SEQUENCE</scope>
</reference>
<proteinExistence type="predicted"/>
<keyword evidence="1" id="KW-1133">Transmembrane helix</keyword>
<feature type="transmembrane region" description="Helical" evidence="1">
    <location>
        <begin position="6"/>
        <end position="23"/>
    </location>
</feature>
<keyword evidence="1" id="KW-0812">Transmembrane</keyword>
<evidence type="ECO:0000313" key="2">
    <source>
        <dbReference type="EMBL" id="KKL81098.1"/>
    </source>
</evidence>
<comment type="caution">
    <text evidence="2">The sequence shown here is derived from an EMBL/GenBank/DDBJ whole genome shotgun (WGS) entry which is preliminary data.</text>
</comment>
<organism evidence="2">
    <name type="scientific">marine sediment metagenome</name>
    <dbReference type="NCBI Taxonomy" id="412755"/>
    <lineage>
        <taxon>unclassified sequences</taxon>
        <taxon>metagenomes</taxon>
        <taxon>ecological metagenomes</taxon>
    </lineage>
</organism>
<protein>
    <submittedName>
        <fullName evidence="2">Uncharacterized protein</fullName>
    </submittedName>
</protein>
<accession>A0A0F9F481</accession>
<gene>
    <name evidence="2" type="ORF">LCGC14_1998130</name>
</gene>
<name>A0A0F9F481_9ZZZZ</name>
<dbReference type="EMBL" id="LAZR01022662">
    <property type="protein sequence ID" value="KKL81098.1"/>
    <property type="molecule type" value="Genomic_DNA"/>
</dbReference>
<keyword evidence="1" id="KW-0472">Membrane</keyword>
<sequence>MIILAIGIGYLIVSIAVFAWFLYRTGQHQTAQDLSDEQDLVWREQRRN</sequence>
<evidence type="ECO:0000256" key="1">
    <source>
        <dbReference type="SAM" id="Phobius"/>
    </source>
</evidence>